<organism evidence="3 4">
    <name type="scientific">Longimicrobium terrae</name>
    <dbReference type="NCBI Taxonomy" id="1639882"/>
    <lineage>
        <taxon>Bacteria</taxon>
        <taxon>Pseudomonadati</taxon>
        <taxon>Gemmatimonadota</taxon>
        <taxon>Longimicrobiia</taxon>
        <taxon>Longimicrobiales</taxon>
        <taxon>Longimicrobiaceae</taxon>
        <taxon>Longimicrobium</taxon>
    </lineage>
</organism>
<reference evidence="3 4" key="1">
    <citation type="submission" date="2020-08" db="EMBL/GenBank/DDBJ databases">
        <title>Genomic Encyclopedia of Type Strains, Phase IV (KMG-IV): sequencing the most valuable type-strain genomes for metagenomic binning, comparative biology and taxonomic classification.</title>
        <authorList>
            <person name="Goeker M."/>
        </authorList>
    </citation>
    <scope>NUCLEOTIDE SEQUENCE [LARGE SCALE GENOMIC DNA]</scope>
    <source>
        <strain evidence="3 4">DSM 29007</strain>
    </source>
</reference>
<dbReference type="AlphaFoldDB" id="A0A841H2S3"/>
<dbReference type="Pfam" id="PF06996">
    <property type="entry name" value="T6SS_TssG"/>
    <property type="match status" value="1"/>
</dbReference>
<dbReference type="InterPro" id="IPR005543">
    <property type="entry name" value="PASTA_dom"/>
</dbReference>
<evidence type="ECO:0000313" key="3">
    <source>
        <dbReference type="EMBL" id="MBB6072327.1"/>
    </source>
</evidence>
<evidence type="ECO:0000256" key="1">
    <source>
        <dbReference type="SAM" id="MobiDB-lite"/>
    </source>
</evidence>
<comment type="caution">
    <text evidence="3">The sequence shown here is derived from an EMBL/GenBank/DDBJ whole genome shotgun (WGS) entry which is preliminary data.</text>
</comment>
<dbReference type="Gene3D" id="3.30.10.20">
    <property type="match status" value="1"/>
</dbReference>
<dbReference type="Pfam" id="PF03793">
    <property type="entry name" value="PASTA"/>
    <property type="match status" value="1"/>
</dbReference>
<dbReference type="Proteomes" id="UP000582837">
    <property type="component" value="Unassembled WGS sequence"/>
</dbReference>
<name>A0A841H2S3_9BACT</name>
<dbReference type="CDD" id="cd06577">
    <property type="entry name" value="PASTA_pknB"/>
    <property type="match status" value="1"/>
</dbReference>
<dbReference type="PROSITE" id="PS51178">
    <property type="entry name" value="PASTA"/>
    <property type="match status" value="1"/>
</dbReference>
<protein>
    <recommendedName>
        <fullName evidence="2">PASTA domain-containing protein</fullName>
    </recommendedName>
</protein>
<dbReference type="RefSeq" id="WP_170036507.1">
    <property type="nucleotide sequence ID" value="NZ_JABDTL010000002.1"/>
</dbReference>
<accession>A0A841H2S3</accession>
<sequence length="294" mass="31611">MPDLCAPTRGIRHDMDSAIASLVRLGVEVDKIVVRSAGPGWPDGTVVRQSPVPGTPIGPYTRVILSVSGQGGVQSLPYPLRDAKDGEFGVDGLFALFDNPVLKLVHHVREAGQFLALHPDDPASARRWIEDIFGIDPTPWARERWYAIARVLPALHRVAGRADAVPLAFRVVFGLPVQGVRLVPGLVPLAASRQTRIGAANSRLGVDTVAGAGALGVLRLEVTFGPVELDGYRAHALSDEMRGERDAMYRLILPAHLCAQVAERWMVGDPANPPRLGDRRTAPTLGVNARLGEP</sequence>
<proteinExistence type="predicted"/>
<evidence type="ECO:0000259" key="2">
    <source>
        <dbReference type="PROSITE" id="PS51178"/>
    </source>
</evidence>
<keyword evidence="4" id="KW-1185">Reference proteome</keyword>
<evidence type="ECO:0000313" key="4">
    <source>
        <dbReference type="Proteomes" id="UP000582837"/>
    </source>
</evidence>
<dbReference type="EMBL" id="JACHIA010000014">
    <property type="protein sequence ID" value="MBB6072327.1"/>
    <property type="molecule type" value="Genomic_DNA"/>
</dbReference>
<feature type="domain" description="PASTA" evidence="2">
    <location>
        <begin position="1"/>
        <end position="69"/>
    </location>
</feature>
<feature type="region of interest" description="Disordered" evidence="1">
    <location>
        <begin position="270"/>
        <end position="294"/>
    </location>
</feature>
<dbReference type="InterPro" id="IPR010732">
    <property type="entry name" value="T6SS_TssG-like"/>
</dbReference>
<gene>
    <name evidence="3" type="ORF">HNQ61_003989</name>
</gene>